<evidence type="ECO:0000313" key="2">
    <source>
        <dbReference type="Proteomes" id="UP000010483"/>
    </source>
</evidence>
<dbReference type="AlphaFoldDB" id="K9YJQ7"/>
<dbReference type="BioCyc" id="CSTA292563:G1353-719-MONOMER"/>
<keyword evidence="2" id="KW-1185">Reference proteome</keyword>
<dbReference type="KEGG" id="csn:Cyast_0713"/>
<organism evidence="1 2">
    <name type="scientific">Cyanobacterium stanieri (strain ATCC 29140 / PCC 7202)</name>
    <dbReference type="NCBI Taxonomy" id="292563"/>
    <lineage>
        <taxon>Bacteria</taxon>
        <taxon>Bacillati</taxon>
        <taxon>Cyanobacteriota</taxon>
        <taxon>Cyanophyceae</taxon>
        <taxon>Oscillatoriophycideae</taxon>
        <taxon>Chroococcales</taxon>
        <taxon>Geminocystaceae</taxon>
        <taxon>Cyanobacterium</taxon>
    </lineage>
</organism>
<gene>
    <name evidence="1" type="ordered locus">Cyast_0713</name>
</gene>
<accession>K9YJQ7</accession>
<dbReference type="STRING" id="292563.Cyast_0713"/>
<dbReference type="Proteomes" id="UP000010483">
    <property type="component" value="Chromosome"/>
</dbReference>
<evidence type="ECO:0000313" key="1">
    <source>
        <dbReference type="EMBL" id="AFZ46687.1"/>
    </source>
</evidence>
<sequence>MQLMHNGLKDLLLIPEYSKRAIAPIFDVEKK</sequence>
<dbReference type="EMBL" id="CP003940">
    <property type="protein sequence ID" value="AFZ46687.1"/>
    <property type="molecule type" value="Genomic_DNA"/>
</dbReference>
<name>K9YJQ7_CYASC</name>
<dbReference type="HOGENOM" id="CLU_3396105_0_0_3"/>
<reference evidence="2" key="1">
    <citation type="journal article" date="2013" name="Proc. Natl. Acad. Sci. U.S.A.">
        <title>Improving the coverage of the cyanobacterial phylum using diversity-driven genome sequencing.</title>
        <authorList>
            <person name="Shih P.M."/>
            <person name="Wu D."/>
            <person name="Latifi A."/>
            <person name="Axen S.D."/>
            <person name="Fewer D.P."/>
            <person name="Talla E."/>
            <person name="Calteau A."/>
            <person name="Cai F."/>
            <person name="Tandeau de Marsac N."/>
            <person name="Rippka R."/>
            <person name="Herdman M."/>
            <person name="Sivonen K."/>
            <person name="Coursin T."/>
            <person name="Laurent T."/>
            <person name="Goodwin L."/>
            <person name="Nolan M."/>
            <person name="Davenport K.W."/>
            <person name="Han C.S."/>
            <person name="Rubin E.M."/>
            <person name="Eisen J.A."/>
            <person name="Woyke T."/>
            <person name="Gugger M."/>
            <person name="Kerfeld C.A."/>
        </authorList>
    </citation>
    <scope>NUCLEOTIDE SEQUENCE [LARGE SCALE GENOMIC DNA]</scope>
    <source>
        <strain evidence="2">ATCC 29140 / PCC 7202</strain>
    </source>
</reference>
<protein>
    <submittedName>
        <fullName evidence="1">Uncharacterized protein</fullName>
    </submittedName>
</protein>
<proteinExistence type="predicted"/>